<evidence type="ECO:0000256" key="3">
    <source>
        <dbReference type="ARBA" id="ARBA00022741"/>
    </source>
</evidence>
<dbReference type="Pfam" id="PF02912">
    <property type="entry name" value="Phe_tRNA-synt_N"/>
    <property type="match status" value="1"/>
</dbReference>
<dbReference type="GO" id="GO:0005737">
    <property type="term" value="C:cytoplasm"/>
    <property type="evidence" value="ECO:0007669"/>
    <property type="project" value="InterPro"/>
</dbReference>
<dbReference type="GO" id="GO:0000049">
    <property type="term" value="F:tRNA binding"/>
    <property type="evidence" value="ECO:0007669"/>
    <property type="project" value="InterPro"/>
</dbReference>
<dbReference type="GO" id="GO:0006432">
    <property type="term" value="P:phenylalanyl-tRNA aminoacylation"/>
    <property type="evidence" value="ECO:0007669"/>
    <property type="project" value="InterPro"/>
</dbReference>
<evidence type="ECO:0000256" key="6">
    <source>
        <dbReference type="ARBA" id="ARBA00023146"/>
    </source>
</evidence>
<keyword evidence="2" id="KW-0436">Ligase</keyword>
<dbReference type="InterPro" id="IPR004188">
    <property type="entry name" value="Phe-tRNA_ligase_II_N"/>
</dbReference>
<evidence type="ECO:0000256" key="1">
    <source>
        <dbReference type="ARBA" id="ARBA00012814"/>
    </source>
</evidence>
<evidence type="ECO:0000256" key="4">
    <source>
        <dbReference type="ARBA" id="ARBA00022840"/>
    </source>
</evidence>
<dbReference type="Gene3D" id="3.30.930.10">
    <property type="entry name" value="Bira Bifunctional Protein, Domain 2"/>
    <property type="match status" value="1"/>
</dbReference>
<evidence type="ECO:0000313" key="10">
    <source>
        <dbReference type="Proteomes" id="UP000178964"/>
    </source>
</evidence>
<dbReference type="Pfam" id="PF01409">
    <property type="entry name" value="tRNA-synt_2d"/>
    <property type="match status" value="1"/>
</dbReference>
<dbReference type="SUPFAM" id="SSF55681">
    <property type="entry name" value="Class II aaRS and biotin synthetases"/>
    <property type="match status" value="1"/>
</dbReference>
<keyword evidence="3" id="KW-0547">Nucleotide-binding</keyword>
<evidence type="ECO:0000256" key="5">
    <source>
        <dbReference type="ARBA" id="ARBA00022917"/>
    </source>
</evidence>
<comment type="catalytic activity">
    <reaction evidence="7">
        <text>tRNA(Phe) + L-phenylalanine + ATP = L-phenylalanyl-tRNA(Phe) + AMP + diphosphate + H(+)</text>
        <dbReference type="Rhea" id="RHEA:19413"/>
        <dbReference type="Rhea" id="RHEA-COMP:9668"/>
        <dbReference type="Rhea" id="RHEA-COMP:9699"/>
        <dbReference type="ChEBI" id="CHEBI:15378"/>
        <dbReference type="ChEBI" id="CHEBI:30616"/>
        <dbReference type="ChEBI" id="CHEBI:33019"/>
        <dbReference type="ChEBI" id="CHEBI:58095"/>
        <dbReference type="ChEBI" id="CHEBI:78442"/>
        <dbReference type="ChEBI" id="CHEBI:78531"/>
        <dbReference type="ChEBI" id="CHEBI:456215"/>
        <dbReference type="EC" id="6.1.1.20"/>
    </reaction>
</comment>
<dbReference type="AlphaFoldDB" id="A0A1F4VRA0"/>
<accession>A0A1F4VRA0</accession>
<sequence>MMSDTADLLANTKKQIQEVNSLGELNDLQLVIFSKKDGVLNDLIVKISQLDSKDRSKLGKEINEAKSTILAGIENRKHELFAKEEEELFDVTLPSEIAPTVDLGKASLHPLTETIREIEDTFSHLGFIRRRYRETDTDYYAFEALNMPQDHPARDEWETFYLTNSRQVITPHTSNGQIHEMELGKLPIRMINISRCGRRQEDTTHCRTFYQFEGLLIDENVSISDLKGVLTYFVHSFFGKNRQFRLRPYNFRFTEPSFEIDITCGVCSGNGCKTCKEGWMELGGAGMVHPNVLRAGKINPTKSNGFAFGWGVERVFAMRNLSQALPDIRILYQNDLRFLKG</sequence>
<dbReference type="CDD" id="cd00496">
    <property type="entry name" value="PheRS_alpha_core"/>
    <property type="match status" value="1"/>
</dbReference>
<protein>
    <recommendedName>
        <fullName evidence="1">phenylalanine--tRNA ligase</fullName>
        <ecNumber evidence="1">6.1.1.20</ecNumber>
    </recommendedName>
</protein>
<dbReference type="EC" id="6.1.1.20" evidence="1"/>
<feature type="domain" description="Aminoacyl-transfer RNA synthetases class-II family profile" evidence="8">
    <location>
        <begin position="127"/>
        <end position="333"/>
    </location>
</feature>
<dbReference type="Proteomes" id="UP000178964">
    <property type="component" value="Unassembled WGS sequence"/>
</dbReference>
<evidence type="ECO:0000259" key="8">
    <source>
        <dbReference type="PROSITE" id="PS50862"/>
    </source>
</evidence>
<comment type="caution">
    <text evidence="9">The sequence shown here is derived from an EMBL/GenBank/DDBJ whole genome shotgun (WGS) entry which is preliminary data.</text>
</comment>
<evidence type="ECO:0000256" key="2">
    <source>
        <dbReference type="ARBA" id="ARBA00022598"/>
    </source>
</evidence>
<proteinExistence type="predicted"/>
<dbReference type="InterPro" id="IPR045864">
    <property type="entry name" value="aa-tRNA-synth_II/BPL/LPL"/>
</dbReference>
<dbReference type="InterPro" id="IPR006195">
    <property type="entry name" value="aa-tRNA-synth_II"/>
</dbReference>
<name>A0A1F4VRA0_UNCKA</name>
<dbReference type="GO" id="GO:0004826">
    <property type="term" value="F:phenylalanine-tRNA ligase activity"/>
    <property type="evidence" value="ECO:0007669"/>
    <property type="project" value="UniProtKB-EC"/>
</dbReference>
<dbReference type="SUPFAM" id="SSF46589">
    <property type="entry name" value="tRNA-binding arm"/>
    <property type="match status" value="1"/>
</dbReference>
<keyword evidence="4" id="KW-0067">ATP-binding</keyword>
<dbReference type="InterPro" id="IPR002319">
    <property type="entry name" value="Phenylalanyl-tRNA_Synthase"/>
</dbReference>
<organism evidence="9 10">
    <name type="scientific">candidate division WWE3 bacterium RIFCSPLOWO2_01_FULL_42_11</name>
    <dbReference type="NCBI Taxonomy" id="1802627"/>
    <lineage>
        <taxon>Bacteria</taxon>
        <taxon>Katanobacteria</taxon>
    </lineage>
</organism>
<reference evidence="9 10" key="1">
    <citation type="journal article" date="2016" name="Nat. Commun.">
        <title>Thousands of microbial genomes shed light on interconnected biogeochemical processes in an aquifer system.</title>
        <authorList>
            <person name="Anantharaman K."/>
            <person name="Brown C.T."/>
            <person name="Hug L.A."/>
            <person name="Sharon I."/>
            <person name="Castelle C.J."/>
            <person name="Probst A.J."/>
            <person name="Thomas B.C."/>
            <person name="Singh A."/>
            <person name="Wilkins M.J."/>
            <person name="Karaoz U."/>
            <person name="Brodie E.L."/>
            <person name="Williams K.H."/>
            <person name="Hubbard S.S."/>
            <person name="Banfield J.F."/>
        </authorList>
    </citation>
    <scope>NUCLEOTIDE SEQUENCE [LARGE SCALE GENOMIC DNA]</scope>
</reference>
<keyword evidence="6" id="KW-0030">Aminoacyl-tRNA synthetase</keyword>
<dbReference type="InterPro" id="IPR010978">
    <property type="entry name" value="tRNA-bd_arm"/>
</dbReference>
<dbReference type="PANTHER" id="PTHR11538">
    <property type="entry name" value="PHENYLALANYL-TRNA SYNTHETASE"/>
    <property type="match status" value="1"/>
</dbReference>
<dbReference type="PROSITE" id="PS50862">
    <property type="entry name" value="AA_TRNA_LIGASE_II"/>
    <property type="match status" value="1"/>
</dbReference>
<gene>
    <name evidence="9" type="ORF">A3A70_02015</name>
</gene>
<keyword evidence="5" id="KW-0648">Protein biosynthesis</keyword>
<dbReference type="GO" id="GO:0005524">
    <property type="term" value="F:ATP binding"/>
    <property type="evidence" value="ECO:0007669"/>
    <property type="project" value="UniProtKB-KW"/>
</dbReference>
<dbReference type="EMBL" id="MEVK01000009">
    <property type="protein sequence ID" value="OGC59724.1"/>
    <property type="molecule type" value="Genomic_DNA"/>
</dbReference>
<dbReference type="STRING" id="1802627.A3A70_02015"/>
<dbReference type="PANTHER" id="PTHR11538:SF41">
    <property type="entry name" value="PHENYLALANINE--TRNA LIGASE, MITOCHONDRIAL"/>
    <property type="match status" value="1"/>
</dbReference>
<evidence type="ECO:0000313" key="9">
    <source>
        <dbReference type="EMBL" id="OGC59724.1"/>
    </source>
</evidence>
<evidence type="ECO:0000256" key="7">
    <source>
        <dbReference type="ARBA" id="ARBA00049255"/>
    </source>
</evidence>